<accession>A0A1H5U7G4</accession>
<dbReference type="EMBL" id="FNVA01000001">
    <property type="protein sequence ID" value="SEF70960.1"/>
    <property type="molecule type" value="Genomic_DNA"/>
</dbReference>
<dbReference type="InterPro" id="IPR051049">
    <property type="entry name" value="Dienelactone_hydrolase-like"/>
</dbReference>
<gene>
    <name evidence="2" type="ORF">SAMN05421819_0899</name>
</gene>
<dbReference type="AlphaFoldDB" id="A0A1H5U7G4"/>
<dbReference type="OrthoDB" id="115291at2"/>
<dbReference type="PANTHER" id="PTHR46623">
    <property type="entry name" value="CARBOXYMETHYLENEBUTENOLIDASE-RELATED"/>
    <property type="match status" value="1"/>
</dbReference>
<reference evidence="2 3" key="1">
    <citation type="submission" date="2016-10" db="EMBL/GenBank/DDBJ databases">
        <authorList>
            <person name="de Groot N.N."/>
        </authorList>
    </citation>
    <scope>NUCLEOTIDE SEQUENCE [LARGE SCALE GENOMIC DNA]</scope>
    <source>
        <strain evidence="2 3">DSM 22489</strain>
    </source>
</reference>
<dbReference type="RefSeq" id="WP_103931761.1">
    <property type="nucleotide sequence ID" value="NZ_FNVA01000001.1"/>
</dbReference>
<dbReference type="SUPFAM" id="SSF53474">
    <property type="entry name" value="alpha/beta-Hydrolases"/>
    <property type="match status" value="1"/>
</dbReference>
<evidence type="ECO:0000259" key="1">
    <source>
        <dbReference type="Pfam" id="PF01738"/>
    </source>
</evidence>
<evidence type="ECO:0000313" key="3">
    <source>
        <dbReference type="Proteomes" id="UP000236728"/>
    </source>
</evidence>
<dbReference type="Proteomes" id="UP000236728">
    <property type="component" value="Unassembled WGS sequence"/>
</dbReference>
<sequence length="228" mass="24017">MSGWVELTAADGHKLSAYVAKPEGEAKGAVIVVQEIFGVNPSIQGVADHYARHGYVGIAPALFDRFGKNIQLGYGPEDMKKAFELYPQLDKDAALNDIVAAFEYVKDTGKGAAVLGFCYGGLMAWLSNTGGPALGMTPVCTVSYYGGGVGGFASEATSCPALLHFGADDDHIGKDQSDAVAAAHPDAEIFRYEGAGHAFANPDRPSYVASAAKLADERSLEFLEQNFS</sequence>
<proteinExistence type="predicted"/>
<keyword evidence="3" id="KW-1185">Reference proteome</keyword>
<feature type="domain" description="Dienelactone hydrolase" evidence="1">
    <location>
        <begin position="16"/>
        <end position="225"/>
    </location>
</feature>
<dbReference type="GO" id="GO:0016787">
    <property type="term" value="F:hydrolase activity"/>
    <property type="evidence" value="ECO:0007669"/>
    <property type="project" value="InterPro"/>
</dbReference>
<organism evidence="2 3">
    <name type="scientific">Bryocella elongata</name>
    <dbReference type="NCBI Taxonomy" id="863522"/>
    <lineage>
        <taxon>Bacteria</taxon>
        <taxon>Pseudomonadati</taxon>
        <taxon>Acidobacteriota</taxon>
        <taxon>Terriglobia</taxon>
        <taxon>Terriglobales</taxon>
        <taxon>Acidobacteriaceae</taxon>
        <taxon>Bryocella</taxon>
    </lineage>
</organism>
<dbReference type="PANTHER" id="PTHR46623:SF6">
    <property type="entry name" value="ALPHA_BETA-HYDROLASES SUPERFAMILY PROTEIN"/>
    <property type="match status" value="1"/>
</dbReference>
<dbReference type="Pfam" id="PF01738">
    <property type="entry name" value="DLH"/>
    <property type="match status" value="1"/>
</dbReference>
<dbReference type="Gene3D" id="3.40.50.1820">
    <property type="entry name" value="alpha/beta hydrolase"/>
    <property type="match status" value="1"/>
</dbReference>
<evidence type="ECO:0000313" key="2">
    <source>
        <dbReference type="EMBL" id="SEF70960.1"/>
    </source>
</evidence>
<dbReference type="InterPro" id="IPR002925">
    <property type="entry name" value="Dienelactn_hydro"/>
</dbReference>
<dbReference type="InterPro" id="IPR029058">
    <property type="entry name" value="AB_hydrolase_fold"/>
</dbReference>
<name>A0A1H5U7G4_9BACT</name>
<protein>
    <submittedName>
        <fullName evidence="2">Carboxymethylenebutenolidase</fullName>
    </submittedName>
</protein>